<feature type="transmembrane region" description="Helical" evidence="8">
    <location>
        <begin position="257"/>
        <end position="279"/>
    </location>
</feature>
<evidence type="ECO:0000256" key="4">
    <source>
        <dbReference type="ARBA" id="ARBA00022679"/>
    </source>
</evidence>
<dbReference type="InterPro" id="IPR001173">
    <property type="entry name" value="Glyco_trans_2-like"/>
</dbReference>
<name>A0ABX7BVI6_9HYPH</name>
<accession>A0ABX7BVI6</accession>
<feature type="transmembrane region" description="Helical" evidence="8">
    <location>
        <begin position="285"/>
        <end position="308"/>
    </location>
</feature>
<dbReference type="EMBL" id="CP068047">
    <property type="protein sequence ID" value="QQR35959.1"/>
    <property type="molecule type" value="Genomic_DNA"/>
</dbReference>
<dbReference type="RefSeq" id="WP_201656595.1">
    <property type="nucleotide sequence ID" value="NZ_CP068047.1"/>
</dbReference>
<keyword evidence="12" id="KW-1185">Reference proteome</keyword>
<gene>
    <name evidence="11" type="ORF">JI749_16735</name>
</gene>
<dbReference type="PANTHER" id="PTHR43398:SF1">
    <property type="entry name" value="DOLICHOL-PHOSPHATE MANNOSYLTRANSFERASE SUBUNIT 1"/>
    <property type="match status" value="1"/>
</dbReference>
<dbReference type="Pfam" id="PF00535">
    <property type="entry name" value="Glycos_transf_2"/>
    <property type="match status" value="1"/>
</dbReference>
<keyword evidence="5 8" id="KW-0812">Transmembrane</keyword>
<feature type="transmembrane region" description="Helical" evidence="8">
    <location>
        <begin position="351"/>
        <end position="370"/>
    </location>
</feature>
<evidence type="ECO:0000256" key="5">
    <source>
        <dbReference type="ARBA" id="ARBA00022692"/>
    </source>
</evidence>
<protein>
    <submittedName>
        <fullName evidence="11">Glycosyltransferase family 2 protein</fullName>
    </submittedName>
</protein>
<evidence type="ECO:0000256" key="2">
    <source>
        <dbReference type="ARBA" id="ARBA00006739"/>
    </source>
</evidence>
<evidence type="ECO:0000313" key="11">
    <source>
        <dbReference type="EMBL" id="QQR35959.1"/>
    </source>
</evidence>
<comment type="similarity">
    <text evidence="2">Belongs to the glycosyltransferase 2 family.</text>
</comment>
<evidence type="ECO:0000313" key="12">
    <source>
        <dbReference type="Proteomes" id="UP000595460"/>
    </source>
</evidence>
<feature type="domain" description="Glycosyltransferase 2-like" evidence="9">
    <location>
        <begin position="22"/>
        <end position="186"/>
    </location>
</feature>
<evidence type="ECO:0000256" key="6">
    <source>
        <dbReference type="ARBA" id="ARBA00022989"/>
    </source>
</evidence>
<proteinExistence type="inferred from homology"/>
<feature type="transmembrane region" description="Helical" evidence="8">
    <location>
        <begin position="320"/>
        <end position="345"/>
    </location>
</feature>
<dbReference type="PANTHER" id="PTHR43398">
    <property type="entry name" value="DOLICHOL-PHOSPHATE MANNOSYLTRANSFERASE SUBUNIT 1"/>
    <property type="match status" value="1"/>
</dbReference>
<dbReference type="InterPro" id="IPR039528">
    <property type="entry name" value="DPM1-like"/>
</dbReference>
<evidence type="ECO:0000259" key="9">
    <source>
        <dbReference type="Pfam" id="PF00535"/>
    </source>
</evidence>
<reference evidence="11 12" key="1">
    <citation type="submission" date="2021-01" db="EMBL/GenBank/DDBJ databases">
        <title>Genome seq and assembly of Devosia sp. G19.</title>
        <authorList>
            <person name="Chhetri G."/>
        </authorList>
    </citation>
    <scope>NUCLEOTIDE SEQUENCE [LARGE SCALE GENOMIC DNA]</scope>
    <source>
        <strain evidence="11 12">G19</strain>
    </source>
</reference>
<evidence type="ECO:0000256" key="7">
    <source>
        <dbReference type="ARBA" id="ARBA00023136"/>
    </source>
</evidence>
<keyword evidence="7 8" id="KW-0472">Membrane</keyword>
<comment type="subcellular location">
    <subcellularLocation>
        <location evidence="1">Membrane</location>
        <topology evidence="1">Multi-pass membrane protein</topology>
    </subcellularLocation>
</comment>
<dbReference type="Proteomes" id="UP000595460">
    <property type="component" value="Chromosome"/>
</dbReference>
<evidence type="ECO:0000256" key="8">
    <source>
        <dbReference type="SAM" id="Phobius"/>
    </source>
</evidence>
<dbReference type="CDD" id="cd06442">
    <property type="entry name" value="DPM1_like"/>
    <property type="match status" value="1"/>
</dbReference>
<evidence type="ECO:0000256" key="3">
    <source>
        <dbReference type="ARBA" id="ARBA00022676"/>
    </source>
</evidence>
<keyword evidence="4" id="KW-0808">Transferase</keyword>
<keyword evidence="6 8" id="KW-1133">Transmembrane helix</keyword>
<dbReference type="Pfam" id="PF04138">
    <property type="entry name" value="GtrA_DPMS_TM"/>
    <property type="match status" value="1"/>
</dbReference>
<dbReference type="InterPro" id="IPR007267">
    <property type="entry name" value="GtrA_DPMS_TM"/>
</dbReference>
<evidence type="ECO:0000256" key="1">
    <source>
        <dbReference type="ARBA" id="ARBA00004141"/>
    </source>
</evidence>
<organism evidence="11 12">
    <name type="scientific">Devosia oryziradicis</name>
    <dbReference type="NCBI Taxonomy" id="2801335"/>
    <lineage>
        <taxon>Bacteria</taxon>
        <taxon>Pseudomonadati</taxon>
        <taxon>Pseudomonadota</taxon>
        <taxon>Alphaproteobacteria</taxon>
        <taxon>Hyphomicrobiales</taxon>
        <taxon>Devosiaceae</taxon>
        <taxon>Devosia</taxon>
    </lineage>
</organism>
<keyword evidence="3" id="KW-0328">Glycosyltransferase</keyword>
<feature type="domain" description="GtrA/DPMS transmembrane" evidence="10">
    <location>
        <begin position="260"/>
        <end position="376"/>
    </location>
</feature>
<dbReference type="Gene3D" id="3.90.550.10">
    <property type="entry name" value="Spore Coat Polysaccharide Biosynthesis Protein SpsA, Chain A"/>
    <property type="match status" value="1"/>
</dbReference>
<sequence>MSVLTKTSATSIATRQAPELAVIVPTFNEHDNVAPLVERLEVALAGINWELIFVDDNSPDGTADAAWELSRLHDNVRCIKRLGRRGLSSACAEGILSTSAPFVAVMDGDLQHDEAILPAMLAKVRAGADIAVGSRYAGGGSAGDGLSPLRLWGSNLATRLSTLVAGQELADPMSGFFMLRRDLFIDVAPQLSSEGFKILLDLVVTATRKGTPPAIAQVPYTFRQRLSGESKMSPLVVLQFLGLWLSKLTGGLLPTSFLLFALVGFSGLAIHLAVLWLLTSVAPQPFLVAQIVATITAMTWNFFINNILTYADRKLHGAKLWMGLLIFYLVCSLGGIANVSIASVIYEARAVPIVAGLAGALMSSVFNYSVTRIFTWK</sequence>
<evidence type="ECO:0000259" key="10">
    <source>
        <dbReference type="Pfam" id="PF04138"/>
    </source>
</evidence>
<dbReference type="InterPro" id="IPR029044">
    <property type="entry name" value="Nucleotide-diphossugar_trans"/>
</dbReference>
<dbReference type="SUPFAM" id="SSF53448">
    <property type="entry name" value="Nucleotide-diphospho-sugar transferases"/>
    <property type="match status" value="1"/>
</dbReference>